<accession>A0A372JNA9</accession>
<reference evidence="2 3" key="1">
    <citation type="submission" date="2018-08" db="EMBL/GenBank/DDBJ databases">
        <title>Actinomadura jelena sp. nov., a novel Actinomycete isolated from soil in Chad.</title>
        <authorList>
            <person name="Shi L."/>
        </authorList>
    </citation>
    <scope>NUCLEOTIDE SEQUENCE [LARGE SCALE GENOMIC DNA]</scope>
    <source>
        <strain evidence="2 3">NEAU-G17</strain>
    </source>
</reference>
<evidence type="ECO:0000313" key="3">
    <source>
        <dbReference type="Proteomes" id="UP000261811"/>
    </source>
</evidence>
<comment type="caution">
    <text evidence="2">The sequence shown here is derived from an EMBL/GenBank/DDBJ whole genome shotgun (WGS) entry which is preliminary data.</text>
</comment>
<dbReference type="EMBL" id="QURH01000222">
    <property type="protein sequence ID" value="RFU41296.1"/>
    <property type="molecule type" value="Genomic_DNA"/>
</dbReference>
<dbReference type="SUPFAM" id="SSF54593">
    <property type="entry name" value="Glyoxalase/Bleomycin resistance protein/Dihydroxybiphenyl dioxygenase"/>
    <property type="match status" value="1"/>
</dbReference>
<feature type="domain" description="VOC" evidence="1">
    <location>
        <begin position="3"/>
        <end position="112"/>
    </location>
</feature>
<gene>
    <name evidence="2" type="ORF">DZF91_12640</name>
</gene>
<dbReference type="RefSeq" id="WP_117357665.1">
    <property type="nucleotide sequence ID" value="NZ_QURH01000222.1"/>
</dbReference>
<proteinExistence type="predicted"/>
<dbReference type="Pfam" id="PF00903">
    <property type="entry name" value="Glyoxalase"/>
    <property type="match status" value="1"/>
</dbReference>
<dbReference type="PROSITE" id="PS51819">
    <property type="entry name" value="VOC"/>
    <property type="match status" value="1"/>
</dbReference>
<name>A0A372JNA9_9ACTN</name>
<evidence type="ECO:0000259" key="1">
    <source>
        <dbReference type="PROSITE" id="PS51819"/>
    </source>
</evidence>
<dbReference type="AlphaFoldDB" id="A0A372JNA9"/>
<organism evidence="2 3">
    <name type="scientific">Actinomadura logoneensis</name>
    <dbReference type="NCBI Taxonomy" id="2293572"/>
    <lineage>
        <taxon>Bacteria</taxon>
        <taxon>Bacillati</taxon>
        <taxon>Actinomycetota</taxon>
        <taxon>Actinomycetes</taxon>
        <taxon>Streptosporangiales</taxon>
        <taxon>Thermomonosporaceae</taxon>
        <taxon>Actinomadura</taxon>
    </lineage>
</organism>
<dbReference type="Proteomes" id="UP000261811">
    <property type="component" value="Unassembled WGS sequence"/>
</dbReference>
<dbReference type="OrthoDB" id="4565236at2"/>
<dbReference type="Gene3D" id="3.10.180.10">
    <property type="entry name" value="2,3-Dihydroxybiphenyl 1,2-Dioxygenase, domain 1"/>
    <property type="match status" value="1"/>
</dbReference>
<dbReference type="InterPro" id="IPR004360">
    <property type="entry name" value="Glyas_Fos-R_dOase_dom"/>
</dbReference>
<protein>
    <submittedName>
        <fullName evidence="2">Glyoxalase</fullName>
    </submittedName>
</protein>
<sequence>MTGVKTIIYSVSDVPAAKARLDLLLGIEPYSDEPYYVGYKVDGQDIGLTPKRGDSEVSGPVCFFEVEDIKKTVQDLTESGATIVEDVRDVGNGRLIATLRDPDGNPLGVLQDPPAA</sequence>
<dbReference type="InterPro" id="IPR037523">
    <property type="entry name" value="VOC_core"/>
</dbReference>
<dbReference type="InterPro" id="IPR029068">
    <property type="entry name" value="Glyas_Bleomycin-R_OHBP_Dase"/>
</dbReference>
<keyword evidence="3" id="KW-1185">Reference proteome</keyword>
<evidence type="ECO:0000313" key="2">
    <source>
        <dbReference type="EMBL" id="RFU41296.1"/>
    </source>
</evidence>